<dbReference type="GO" id="GO:0005886">
    <property type="term" value="C:plasma membrane"/>
    <property type="evidence" value="ECO:0007669"/>
    <property type="project" value="TreeGrafter"/>
</dbReference>
<feature type="chain" id="PRO_5003629568" evidence="10">
    <location>
        <begin position="22"/>
        <end position="313"/>
    </location>
</feature>
<evidence type="ECO:0000256" key="10">
    <source>
        <dbReference type="SAM" id="SignalP"/>
    </source>
</evidence>
<dbReference type="KEGG" id="phm:PSMK_00130"/>
<keyword evidence="7 9" id="KW-1133">Transmembrane helix</keyword>
<dbReference type="EMBL" id="AP012338">
    <property type="protein sequence ID" value="BAM02172.1"/>
    <property type="molecule type" value="Genomic_DNA"/>
</dbReference>
<feature type="transmembrane region" description="Helical" evidence="9">
    <location>
        <begin position="225"/>
        <end position="247"/>
    </location>
</feature>
<name>I0IA84_PHYMF</name>
<keyword evidence="4" id="KW-1003">Cell membrane</keyword>
<feature type="transmembrane region" description="Helical" evidence="9">
    <location>
        <begin position="153"/>
        <end position="172"/>
    </location>
</feature>
<feature type="transmembrane region" description="Helical" evidence="9">
    <location>
        <begin position="128"/>
        <end position="146"/>
    </location>
</feature>
<feature type="transmembrane region" description="Helical" evidence="9">
    <location>
        <begin position="284"/>
        <end position="305"/>
    </location>
</feature>
<evidence type="ECO:0000256" key="6">
    <source>
        <dbReference type="ARBA" id="ARBA00022692"/>
    </source>
</evidence>
<evidence type="ECO:0000256" key="4">
    <source>
        <dbReference type="ARBA" id="ARBA00022475"/>
    </source>
</evidence>
<comment type="similarity">
    <text evidence="3">Belongs to the UbiA prenyltransferase family.</text>
</comment>
<accession>I0IA84</accession>
<feature type="transmembrane region" description="Helical" evidence="9">
    <location>
        <begin position="184"/>
        <end position="204"/>
    </location>
</feature>
<dbReference type="Gene3D" id="1.10.357.140">
    <property type="entry name" value="UbiA prenyltransferase"/>
    <property type="match status" value="1"/>
</dbReference>
<dbReference type="NCBIfam" id="TIGR01475">
    <property type="entry name" value="ubiA_other"/>
    <property type="match status" value="1"/>
</dbReference>
<keyword evidence="10" id="KW-0732">Signal</keyword>
<dbReference type="InterPro" id="IPR000537">
    <property type="entry name" value="UbiA_prenyltransferase"/>
</dbReference>
<evidence type="ECO:0000256" key="3">
    <source>
        <dbReference type="ARBA" id="ARBA00005985"/>
    </source>
</evidence>
<feature type="transmembrane region" description="Helical" evidence="9">
    <location>
        <begin position="253"/>
        <end position="272"/>
    </location>
</feature>
<dbReference type="STRING" id="1142394.PSMK_00130"/>
<evidence type="ECO:0000313" key="12">
    <source>
        <dbReference type="Proteomes" id="UP000007881"/>
    </source>
</evidence>
<dbReference type="eggNOG" id="COG0382">
    <property type="taxonomic scope" value="Bacteria"/>
</dbReference>
<evidence type="ECO:0000256" key="2">
    <source>
        <dbReference type="ARBA" id="ARBA00004141"/>
    </source>
</evidence>
<dbReference type="GO" id="GO:0006744">
    <property type="term" value="P:ubiquinone biosynthetic process"/>
    <property type="evidence" value="ECO:0007669"/>
    <property type="project" value="TreeGrafter"/>
</dbReference>
<evidence type="ECO:0000256" key="9">
    <source>
        <dbReference type="SAM" id="Phobius"/>
    </source>
</evidence>
<feature type="transmembrane region" description="Helical" evidence="9">
    <location>
        <begin position="98"/>
        <end position="122"/>
    </location>
</feature>
<protein>
    <submittedName>
        <fullName evidence="11">Putative 4-hydroxybenzoate polyprenyltransferase</fullName>
        <ecNumber evidence="11">2.5.1.-</ecNumber>
    </submittedName>
</protein>
<reference evidence="11 12" key="1">
    <citation type="submission" date="2012-02" db="EMBL/GenBank/DDBJ databases">
        <title>Complete genome sequence of Phycisphaera mikurensis NBRC 102666.</title>
        <authorList>
            <person name="Ankai A."/>
            <person name="Hosoyama A."/>
            <person name="Terui Y."/>
            <person name="Sekine M."/>
            <person name="Fukai R."/>
            <person name="Kato Y."/>
            <person name="Nakamura S."/>
            <person name="Yamada-Narita S."/>
            <person name="Kawakoshi A."/>
            <person name="Fukunaga Y."/>
            <person name="Yamazaki S."/>
            <person name="Fujita N."/>
        </authorList>
    </citation>
    <scope>NUCLEOTIDE SEQUENCE [LARGE SCALE GENOMIC DNA]</scope>
    <source>
        <strain evidence="12">NBRC 102666 / KCTC 22515 / FYK2301M01</strain>
    </source>
</reference>
<dbReference type="Proteomes" id="UP000007881">
    <property type="component" value="Chromosome"/>
</dbReference>
<dbReference type="AlphaFoldDB" id="I0IA84"/>
<comment type="cofactor">
    <cofactor evidence="1">
        <name>Mg(2+)</name>
        <dbReference type="ChEBI" id="CHEBI:18420"/>
    </cofactor>
</comment>
<dbReference type="PATRIC" id="fig|1142394.8.peg.13"/>
<dbReference type="Gene3D" id="1.20.120.1780">
    <property type="entry name" value="UbiA prenyltransferase"/>
    <property type="match status" value="1"/>
</dbReference>
<comment type="subcellular location">
    <subcellularLocation>
        <location evidence="2">Membrane</location>
        <topology evidence="2">Multi-pass membrane protein</topology>
    </subcellularLocation>
</comment>
<dbReference type="PANTHER" id="PTHR11048:SF28">
    <property type="entry name" value="4-HYDROXYBENZOATE POLYPRENYLTRANSFERASE, MITOCHONDRIAL"/>
    <property type="match status" value="1"/>
</dbReference>
<dbReference type="InterPro" id="IPR044878">
    <property type="entry name" value="UbiA_sf"/>
</dbReference>
<dbReference type="PANTHER" id="PTHR11048">
    <property type="entry name" value="PRENYLTRANSFERASES"/>
    <property type="match status" value="1"/>
</dbReference>
<dbReference type="InterPro" id="IPR006371">
    <property type="entry name" value="Polyprenyltransferase_UbiA-li"/>
</dbReference>
<evidence type="ECO:0000256" key="8">
    <source>
        <dbReference type="ARBA" id="ARBA00023136"/>
    </source>
</evidence>
<dbReference type="InterPro" id="IPR039653">
    <property type="entry name" value="Prenyltransferase"/>
</dbReference>
<dbReference type="EC" id="2.5.1.-" evidence="11"/>
<dbReference type="RefSeq" id="WP_014435392.1">
    <property type="nucleotide sequence ID" value="NC_017080.1"/>
</dbReference>
<keyword evidence="5 11" id="KW-0808">Transferase</keyword>
<keyword evidence="6 9" id="KW-0812">Transmembrane</keyword>
<keyword evidence="8 9" id="KW-0472">Membrane</keyword>
<evidence type="ECO:0000256" key="7">
    <source>
        <dbReference type="ARBA" id="ARBA00022989"/>
    </source>
</evidence>
<dbReference type="Pfam" id="PF01040">
    <property type="entry name" value="UbiA"/>
    <property type="match status" value="1"/>
</dbReference>
<feature type="signal peptide" evidence="10">
    <location>
        <begin position="1"/>
        <end position="21"/>
    </location>
</feature>
<evidence type="ECO:0000313" key="11">
    <source>
        <dbReference type="EMBL" id="BAM02172.1"/>
    </source>
</evidence>
<evidence type="ECO:0000256" key="5">
    <source>
        <dbReference type="ARBA" id="ARBA00022679"/>
    </source>
</evidence>
<proteinExistence type="inferred from homology"/>
<dbReference type="GO" id="GO:0016765">
    <property type="term" value="F:transferase activity, transferring alkyl or aryl (other than methyl) groups"/>
    <property type="evidence" value="ECO:0007669"/>
    <property type="project" value="InterPro"/>
</dbReference>
<keyword evidence="12" id="KW-1185">Reference proteome</keyword>
<feature type="transmembrane region" description="Helical" evidence="9">
    <location>
        <begin position="56"/>
        <end position="77"/>
    </location>
</feature>
<sequence>MLTPSLRLFVSSSLASSAALARDIKLSHSVFALPFGLLGMALAAASAGRWPTPGELLLVLACMVTARTFAMTVNRVADAGFDAQNPRTAGRAIPAGRLSAAFAGGAIVVSAVLFVAAAAGFWFLRGNLWPVALALPVLGWLALYSFTKRFTAWCHVVLGVALAVSPVAAALAVEPAYAATPGPWLLAGFVAGWVAGFDVLYALADREVDARLGLRSVPARFGAGGAVAVSRALHALAFLSLAGLNLAEPRLGPLFAGATTLALALLLCEQWLVRGGRLERLGTAFLTVNGVLGLLLGVAGVAEALRGVGATAG</sequence>
<organism evidence="11 12">
    <name type="scientific">Phycisphaera mikurensis (strain NBRC 102666 / KCTC 22515 / FYK2301M01)</name>
    <dbReference type="NCBI Taxonomy" id="1142394"/>
    <lineage>
        <taxon>Bacteria</taxon>
        <taxon>Pseudomonadati</taxon>
        <taxon>Planctomycetota</taxon>
        <taxon>Phycisphaerae</taxon>
        <taxon>Phycisphaerales</taxon>
        <taxon>Phycisphaeraceae</taxon>
        <taxon>Phycisphaera</taxon>
    </lineage>
</organism>
<evidence type="ECO:0000256" key="1">
    <source>
        <dbReference type="ARBA" id="ARBA00001946"/>
    </source>
</evidence>
<dbReference type="HOGENOM" id="CLU_034879_5_1_0"/>
<gene>
    <name evidence="11" type="ordered locus">PSMK_00130</name>
</gene>
<dbReference type="CDD" id="cd13959">
    <property type="entry name" value="PT_UbiA_COQ2"/>
    <property type="match status" value="1"/>
</dbReference>